<proteinExistence type="predicted"/>
<dbReference type="Gene3D" id="3.20.20.410">
    <property type="entry name" value="Protein of unknown function UPF0759"/>
    <property type="match status" value="1"/>
</dbReference>
<name>A0ABS4AKD5_9PROT</name>
<dbReference type="EMBL" id="JAGIZB010000032">
    <property type="protein sequence ID" value="MBP0447341.1"/>
    <property type="molecule type" value="Genomic_DNA"/>
</dbReference>
<dbReference type="InterPro" id="IPR036520">
    <property type="entry name" value="UPF0759_sf"/>
</dbReference>
<comment type="caution">
    <text evidence="1">The sequence shown here is derived from an EMBL/GenBank/DDBJ whole genome shotgun (WGS) entry which is preliminary data.</text>
</comment>
<dbReference type="SUPFAM" id="SSF117396">
    <property type="entry name" value="TM1631-like"/>
    <property type="match status" value="1"/>
</dbReference>
<evidence type="ECO:0000313" key="1">
    <source>
        <dbReference type="EMBL" id="MBP0447341.1"/>
    </source>
</evidence>
<dbReference type="PANTHER" id="PTHR30348:SF14">
    <property type="entry name" value="BLR8050 PROTEIN"/>
    <property type="match status" value="1"/>
</dbReference>
<keyword evidence="2" id="KW-1185">Reference proteome</keyword>
<reference evidence="1 2" key="1">
    <citation type="submission" date="2021-03" db="EMBL/GenBank/DDBJ databases">
        <authorList>
            <person name="So Y."/>
        </authorList>
    </citation>
    <scope>NUCLEOTIDE SEQUENCE [LARGE SCALE GENOMIC DNA]</scope>
    <source>
        <strain evidence="1 2">SSH11</strain>
    </source>
</reference>
<dbReference type="PANTHER" id="PTHR30348">
    <property type="entry name" value="UNCHARACTERIZED PROTEIN YECE"/>
    <property type="match status" value="1"/>
</dbReference>
<accession>A0ABS4AKD5</accession>
<organism evidence="1 2">
    <name type="scientific">Pararoseomonas baculiformis</name>
    <dbReference type="NCBI Taxonomy" id="2820812"/>
    <lineage>
        <taxon>Bacteria</taxon>
        <taxon>Pseudomonadati</taxon>
        <taxon>Pseudomonadota</taxon>
        <taxon>Alphaproteobacteria</taxon>
        <taxon>Acetobacterales</taxon>
        <taxon>Acetobacteraceae</taxon>
        <taxon>Pararoseomonas</taxon>
    </lineage>
</organism>
<dbReference type="Proteomes" id="UP000681594">
    <property type="component" value="Unassembled WGS sequence"/>
</dbReference>
<dbReference type="Pfam" id="PF01904">
    <property type="entry name" value="DUF72"/>
    <property type="match status" value="1"/>
</dbReference>
<evidence type="ECO:0000313" key="2">
    <source>
        <dbReference type="Proteomes" id="UP000681594"/>
    </source>
</evidence>
<protein>
    <submittedName>
        <fullName evidence="1">DUF72 domain-containing protein</fullName>
    </submittedName>
</protein>
<dbReference type="InterPro" id="IPR002763">
    <property type="entry name" value="DUF72"/>
</dbReference>
<sequence length="241" mass="26845">MQARSYIGTAGWSIPKQHTDAFSDEGSHLERYASRFPAVEINSSFYRPHRPATYARWAASVPEGFRFAVKVPRTITHERRLKETAEPLQRFLNEAVALGGRLGPLLVQLPPSLRYDEGIVESFFEELRTRFGGLVTCEPRHRSWFTGEGDAHLARFEVARVAADPAVVPAAAEPGGWPGLVYFRLHGAPKVYYSPYSAEVIAETAERLRGAVREGGEAWCIFDNTALGEATRNALETLDLQ</sequence>
<gene>
    <name evidence="1" type="ORF">J8J14_21470</name>
</gene>
<dbReference type="RefSeq" id="WP_209381612.1">
    <property type="nucleotide sequence ID" value="NZ_JAGIZB010000032.1"/>
</dbReference>